<dbReference type="OrthoDB" id="9813771at2"/>
<evidence type="ECO:0000313" key="4">
    <source>
        <dbReference type="Proteomes" id="UP000030185"/>
    </source>
</evidence>
<dbReference type="EMBL" id="BBLT01000001">
    <property type="protein sequence ID" value="GAL82996.1"/>
    <property type="molecule type" value="Genomic_DNA"/>
</dbReference>
<name>A0A098L8F6_9BACT</name>
<dbReference type="Gene3D" id="3.30.230.30">
    <property type="entry name" value="Impact, N-terminal domain"/>
    <property type="match status" value="1"/>
</dbReference>
<sequence length="197" mass="22590">MQQVYYSIKAPSEGLYKELGSKFISFAFPVSSETEIKDILERFKKEYYDARHICYAYRIGFAEQKFRVNDAGEPSHTAGDPIFNQIKSFELTNIIVIVVRYFGGTKLGKSGLIQAYKSAAEEALKNAEKIEKREQVLISISFEYEKMNEVMKVMKSFSADFLSQDFQSVCSMSFQVTKDDSEILIRQLSPFLKSIDL</sequence>
<keyword evidence="4" id="KW-1185">Reference proteome</keyword>
<comment type="caution">
    <text evidence="3">The sequence shown here is derived from an EMBL/GenBank/DDBJ whole genome shotgun (WGS) entry which is preliminary data.</text>
</comment>
<feature type="domain" description="Impact N-terminal" evidence="2">
    <location>
        <begin position="20"/>
        <end position="124"/>
    </location>
</feature>
<dbReference type="RefSeq" id="WP_045457267.1">
    <property type="nucleotide sequence ID" value="NZ_BBLT01000001.1"/>
</dbReference>
<organism evidence="3 4">
    <name type="scientific">Sporocytophaga myxococcoides</name>
    <dbReference type="NCBI Taxonomy" id="153721"/>
    <lineage>
        <taxon>Bacteria</taxon>
        <taxon>Pseudomonadati</taxon>
        <taxon>Bacteroidota</taxon>
        <taxon>Cytophagia</taxon>
        <taxon>Cytophagales</taxon>
        <taxon>Cytophagaceae</taxon>
        <taxon>Sporocytophaga</taxon>
    </lineage>
</organism>
<dbReference type="PANTHER" id="PTHR16301:SF20">
    <property type="entry name" value="IMPACT FAMILY MEMBER YIGZ"/>
    <property type="match status" value="1"/>
</dbReference>
<evidence type="ECO:0000256" key="1">
    <source>
        <dbReference type="ARBA" id="ARBA00007665"/>
    </source>
</evidence>
<dbReference type="Pfam" id="PF01205">
    <property type="entry name" value="Impact_N"/>
    <property type="match status" value="1"/>
</dbReference>
<dbReference type="GO" id="GO:0006446">
    <property type="term" value="P:regulation of translational initiation"/>
    <property type="evidence" value="ECO:0007669"/>
    <property type="project" value="TreeGrafter"/>
</dbReference>
<dbReference type="Proteomes" id="UP000030185">
    <property type="component" value="Unassembled WGS sequence"/>
</dbReference>
<reference evidence="3 4" key="1">
    <citation type="submission" date="2014-09" db="EMBL/GenBank/DDBJ databases">
        <title>Sporocytophaga myxococcoides PG-01 genome sequencing.</title>
        <authorList>
            <person name="Liu L."/>
            <person name="Gao P.J."/>
            <person name="Chen G.J."/>
            <person name="Wang L.S."/>
        </authorList>
    </citation>
    <scope>NUCLEOTIDE SEQUENCE [LARGE SCALE GENOMIC DNA]</scope>
    <source>
        <strain evidence="3 4">PG-01</strain>
    </source>
</reference>
<accession>A0A098L8F6</accession>
<evidence type="ECO:0000259" key="2">
    <source>
        <dbReference type="Pfam" id="PF01205"/>
    </source>
</evidence>
<proteinExistence type="inferred from homology"/>
<comment type="similarity">
    <text evidence="1">Belongs to the IMPACT family.</text>
</comment>
<dbReference type="eggNOG" id="COG1739">
    <property type="taxonomic scope" value="Bacteria"/>
</dbReference>
<gene>
    <name evidence="3" type="ORF">MYP_222</name>
</gene>
<protein>
    <recommendedName>
        <fullName evidence="2">Impact N-terminal domain-containing protein</fullName>
    </recommendedName>
</protein>
<dbReference type="STRING" id="153721.MYP_222"/>
<dbReference type="PANTHER" id="PTHR16301">
    <property type="entry name" value="IMPACT-RELATED"/>
    <property type="match status" value="1"/>
</dbReference>
<dbReference type="GO" id="GO:0005737">
    <property type="term" value="C:cytoplasm"/>
    <property type="evidence" value="ECO:0007669"/>
    <property type="project" value="TreeGrafter"/>
</dbReference>
<dbReference type="InterPro" id="IPR001498">
    <property type="entry name" value="Impact_N"/>
</dbReference>
<dbReference type="AlphaFoldDB" id="A0A098L8F6"/>
<dbReference type="InterPro" id="IPR020568">
    <property type="entry name" value="Ribosomal_Su5_D2-typ_SF"/>
</dbReference>
<dbReference type="SUPFAM" id="SSF54211">
    <property type="entry name" value="Ribosomal protein S5 domain 2-like"/>
    <property type="match status" value="1"/>
</dbReference>
<dbReference type="InterPro" id="IPR023582">
    <property type="entry name" value="Impact"/>
</dbReference>
<dbReference type="InterPro" id="IPR036956">
    <property type="entry name" value="Impact_N_sf"/>
</dbReference>
<evidence type="ECO:0000313" key="3">
    <source>
        <dbReference type="EMBL" id="GAL82996.1"/>
    </source>
</evidence>